<dbReference type="RefSeq" id="XP_014675131.1">
    <property type="nucleotide sequence ID" value="XM_014819645.1"/>
</dbReference>
<reference evidence="3 4" key="1">
    <citation type="submission" date="2025-05" db="UniProtKB">
        <authorList>
            <consortium name="RefSeq"/>
        </authorList>
    </citation>
    <scope>IDENTIFICATION</scope>
</reference>
<organism evidence="2 3">
    <name type="scientific">Priapulus caudatus</name>
    <name type="common">Priapulid worm</name>
    <dbReference type="NCBI Taxonomy" id="37621"/>
    <lineage>
        <taxon>Eukaryota</taxon>
        <taxon>Metazoa</taxon>
        <taxon>Ecdysozoa</taxon>
        <taxon>Scalidophora</taxon>
        <taxon>Priapulida</taxon>
        <taxon>Priapulimorpha</taxon>
        <taxon>Priapulimorphida</taxon>
        <taxon>Priapulidae</taxon>
        <taxon>Priapulus</taxon>
    </lineage>
</organism>
<protein>
    <submittedName>
        <fullName evidence="3">Uncharacterized protein LOC106815216 isoform X1</fullName>
    </submittedName>
    <submittedName>
        <fullName evidence="4">Uncharacterized protein LOC106815216 isoform X2</fullName>
    </submittedName>
</protein>
<name>A0ABM1ESF9_PRICU</name>
<feature type="region of interest" description="Disordered" evidence="1">
    <location>
        <begin position="73"/>
        <end position="117"/>
    </location>
</feature>
<accession>A0ABM1ESF9</accession>
<sequence length="117" mass="13142">MGMSFGPESFADLGMYGSRTEETSEVRSEVGETREARSEVRSEVGETREARSEVRSEVAEMRHEEVSMYYSCTDQGAPRGIDPHQGAPVDIPDITVTQHRPEPGFRLGFRRRPPRLG</sequence>
<evidence type="ECO:0000313" key="4">
    <source>
        <dbReference type="RefSeq" id="XP_014675131.1"/>
    </source>
</evidence>
<dbReference type="Proteomes" id="UP000695022">
    <property type="component" value="Unplaced"/>
</dbReference>
<proteinExistence type="predicted"/>
<evidence type="ECO:0000313" key="3">
    <source>
        <dbReference type="RefSeq" id="XP_014675130.1"/>
    </source>
</evidence>
<evidence type="ECO:0000256" key="1">
    <source>
        <dbReference type="SAM" id="MobiDB-lite"/>
    </source>
</evidence>
<feature type="region of interest" description="Disordered" evidence="1">
    <location>
        <begin position="1"/>
        <end position="56"/>
    </location>
</feature>
<feature type="compositionally biased region" description="Basic residues" evidence="1">
    <location>
        <begin position="108"/>
        <end position="117"/>
    </location>
</feature>
<dbReference type="RefSeq" id="XP_014675130.1">
    <property type="nucleotide sequence ID" value="XM_014819644.1"/>
</dbReference>
<dbReference type="GeneID" id="106815216"/>
<evidence type="ECO:0000313" key="2">
    <source>
        <dbReference type="Proteomes" id="UP000695022"/>
    </source>
</evidence>
<gene>
    <name evidence="3 4" type="primary">LOC106815216</name>
</gene>
<feature type="compositionally biased region" description="Basic and acidic residues" evidence="1">
    <location>
        <begin position="19"/>
        <end position="56"/>
    </location>
</feature>
<keyword evidence="2" id="KW-1185">Reference proteome</keyword>